<dbReference type="InterPro" id="IPR006580">
    <property type="entry name" value="Znf_TTF"/>
</dbReference>
<dbReference type="InterPro" id="IPR025398">
    <property type="entry name" value="DUF4371"/>
</dbReference>
<dbReference type="Pfam" id="PF05699">
    <property type="entry name" value="Dimer_Tnp_hAT"/>
    <property type="match status" value="1"/>
</dbReference>
<dbReference type="Pfam" id="PF14291">
    <property type="entry name" value="DUF4371"/>
    <property type="match status" value="1"/>
</dbReference>
<comment type="caution">
    <text evidence="2">The sequence shown here is derived from an EMBL/GenBank/DDBJ whole genome shotgun (WGS) entry which is preliminary data.</text>
</comment>
<dbReference type="SMART" id="SM00597">
    <property type="entry name" value="ZnF_TTF"/>
    <property type="match status" value="1"/>
</dbReference>
<dbReference type="InterPro" id="IPR008906">
    <property type="entry name" value="HATC_C_dom"/>
</dbReference>
<sequence length="805" mass="92872">MERYFRKRTFEENIIVEDSNRIDESTNNAFKTTNTIGKSSSMLAELDLEQIPYDPGLRIPIANYSPKIRDQVRRVYLQKGPCQPMDHAFPKRKFGENTYRRFSSSWFSEFGDWLEYSISKDVAYCLYCYLFKANKGKQSGGDAFVSEGFTYWKNKERLKTHVGKHDSEHNQARMKCEALMNQGQHIQTVWHKQSKQAKDDYRIRLYSSVDCTRLLLQQGLAFRGHDESESSRNPGNFRVLLKFLGDHNDIIKGVTLENAPKNNKLTSPDIQRDLVSAFAAETINVIMNDLGDSLFSILVDESRDVSTKEQMSIVLRYVDKSGHINERFIGIEHVTSTTTLSLKVAIDKMFSRYNLSISRLRGQGYDGASNMQGKFNGLKSLILKENSCAYYIHCFAHQLQLALVGVAKKSIRSFEFFRVVLDVVNVVGGSCKRSDLLREKHSNFIVEALETGEISSGRGFNQESSLRRAGDTRWGSHYNSLIDLLSMFSAVGDVLEMIYEDGSSSSDQKLEAFNLSKSIYSFDFVFNLHMMRTVLGISSELSQALQLKDQDIVNAMDLVKVGKQRLQVFREDGWDSFLEDTYNFCQKHEIDVLKMDDMYMRSDIRGRPQRNAPKLTNLHHYRVDLFYVVIDLQLQELNDRFSEVSTELLLCIACLYPQDSFSAFDKKRLIQLAEFYPQDFSRTDINKLYDQLDTYIFDMRSNNTFTVLKSLGDLAEKLVETKKNKLYPFVYKLLTLALILPVATATVERVFSAMGIVKDKLRNRMSDEWMNDCLICYVERDICLKLDNEVIVNRFQSMKTRKELL</sequence>
<dbReference type="EMBL" id="JABTTQ020002097">
    <property type="protein sequence ID" value="KAK6125832.1"/>
    <property type="molecule type" value="Genomic_DNA"/>
</dbReference>
<evidence type="ECO:0000313" key="2">
    <source>
        <dbReference type="EMBL" id="KAK6125832.1"/>
    </source>
</evidence>
<gene>
    <name evidence="2" type="ORF">DH2020_040428</name>
</gene>
<accession>A0ABR0UUH7</accession>
<dbReference type="PANTHER" id="PTHR11697:SF230">
    <property type="entry name" value="ZINC FINGER, MYM DOMAIN CONTAINING 1"/>
    <property type="match status" value="1"/>
</dbReference>
<name>A0ABR0UUH7_REHGL</name>
<protein>
    <recommendedName>
        <fullName evidence="1">TTF-type domain-containing protein</fullName>
    </recommendedName>
</protein>
<organism evidence="2 3">
    <name type="scientific">Rehmannia glutinosa</name>
    <name type="common">Chinese foxglove</name>
    <dbReference type="NCBI Taxonomy" id="99300"/>
    <lineage>
        <taxon>Eukaryota</taxon>
        <taxon>Viridiplantae</taxon>
        <taxon>Streptophyta</taxon>
        <taxon>Embryophyta</taxon>
        <taxon>Tracheophyta</taxon>
        <taxon>Spermatophyta</taxon>
        <taxon>Magnoliopsida</taxon>
        <taxon>eudicotyledons</taxon>
        <taxon>Gunneridae</taxon>
        <taxon>Pentapetalae</taxon>
        <taxon>asterids</taxon>
        <taxon>lamiids</taxon>
        <taxon>Lamiales</taxon>
        <taxon>Orobanchaceae</taxon>
        <taxon>Rehmannieae</taxon>
        <taxon>Rehmannia</taxon>
    </lineage>
</organism>
<dbReference type="PANTHER" id="PTHR11697">
    <property type="entry name" value="GENERAL TRANSCRIPTION FACTOR 2-RELATED ZINC FINGER PROTEIN"/>
    <property type="match status" value="1"/>
</dbReference>
<evidence type="ECO:0000259" key="1">
    <source>
        <dbReference type="SMART" id="SM00597"/>
    </source>
</evidence>
<dbReference type="InterPro" id="IPR012337">
    <property type="entry name" value="RNaseH-like_sf"/>
</dbReference>
<reference evidence="2 3" key="1">
    <citation type="journal article" date="2021" name="Comput. Struct. Biotechnol. J.">
        <title>De novo genome assembly of the potent medicinal plant Rehmannia glutinosa using nanopore technology.</title>
        <authorList>
            <person name="Ma L."/>
            <person name="Dong C."/>
            <person name="Song C."/>
            <person name="Wang X."/>
            <person name="Zheng X."/>
            <person name="Niu Y."/>
            <person name="Chen S."/>
            <person name="Feng W."/>
        </authorList>
    </citation>
    <scope>NUCLEOTIDE SEQUENCE [LARGE SCALE GENOMIC DNA]</scope>
    <source>
        <strain evidence="2">DH-2019</strain>
    </source>
</reference>
<feature type="domain" description="TTF-type" evidence="1">
    <location>
        <begin position="98"/>
        <end position="192"/>
    </location>
</feature>
<dbReference type="Proteomes" id="UP001318860">
    <property type="component" value="Unassembled WGS sequence"/>
</dbReference>
<dbReference type="InterPro" id="IPR055298">
    <property type="entry name" value="AtLOH3-like"/>
</dbReference>
<dbReference type="SUPFAM" id="SSF53098">
    <property type="entry name" value="Ribonuclease H-like"/>
    <property type="match status" value="1"/>
</dbReference>
<proteinExistence type="predicted"/>
<keyword evidence="3" id="KW-1185">Reference proteome</keyword>
<evidence type="ECO:0000313" key="3">
    <source>
        <dbReference type="Proteomes" id="UP001318860"/>
    </source>
</evidence>